<evidence type="ECO:0008006" key="3">
    <source>
        <dbReference type="Google" id="ProtNLM"/>
    </source>
</evidence>
<organism evidence="1 2">
    <name type="scientific">Ferviditalea candida</name>
    <dbReference type="NCBI Taxonomy" id="3108399"/>
    <lineage>
        <taxon>Bacteria</taxon>
        <taxon>Bacillati</taxon>
        <taxon>Bacillota</taxon>
        <taxon>Bacilli</taxon>
        <taxon>Bacillales</taxon>
        <taxon>Paenibacillaceae</taxon>
        <taxon>Ferviditalea</taxon>
    </lineage>
</organism>
<dbReference type="InterPro" id="IPR027417">
    <property type="entry name" value="P-loop_NTPase"/>
</dbReference>
<dbReference type="RefSeq" id="WP_371754173.1">
    <property type="nucleotide sequence ID" value="NZ_JAYJLD010000013.1"/>
</dbReference>
<name>A0ABU5ZII1_9BACL</name>
<gene>
    <name evidence="1" type="ORF">VF724_10285</name>
</gene>
<protein>
    <recommendedName>
        <fullName evidence="3">UvrD-like helicase C-terminal domain-containing protein</fullName>
    </recommendedName>
</protein>
<evidence type="ECO:0000313" key="2">
    <source>
        <dbReference type="Proteomes" id="UP001310386"/>
    </source>
</evidence>
<proteinExistence type="predicted"/>
<reference evidence="1" key="1">
    <citation type="submission" date="2023-12" db="EMBL/GenBank/DDBJ databases">
        <title>Fervidustalea candida gen. nov., sp. nov., a novel member of the family Paenibacillaceae isolated from a geothermal area.</title>
        <authorList>
            <person name="Li W.-J."/>
            <person name="Jiao J.-Y."/>
            <person name="Chen Y."/>
        </authorList>
    </citation>
    <scope>NUCLEOTIDE SEQUENCE</scope>
    <source>
        <strain evidence="1">SYSU GA230002</strain>
    </source>
</reference>
<accession>A0ABU5ZII1</accession>
<keyword evidence="2" id="KW-1185">Reference proteome</keyword>
<dbReference type="EMBL" id="JAYJLD010000013">
    <property type="protein sequence ID" value="MEB3102052.1"/>
    <property type="molecule type" value="Genomic_DNA"/>
</dbReference>
<dbReference type="Gene3D" id="3.40.50.300">
    <property type="entry name" value="P-loop containing nucleotide triphosphate hydrolases"/>
    <property type="match status" value="1"/>
</dbReference>
<evidence type="ECO:0000313" key="1">
    <source>
        <dbReference type="EMBL" id="MEB3102052.1"/>
    </source>
</evidence>
<dbReference type="SUPFAM" id="SSF52540">
    <property type="entry name" value="P-loop containing nucleoside triphosphate hydrolases"/>
    <property type="match status" value="1"/>
</dbReference>
<comment type="caution">
    <text evidence="1">The sequence shown here is derived from an EMBL/GenBank/DDBJ whole genome shotgun (WGS) entry which is preliminary data.</text>
</comment>
<dbReference type="Proteomes" id="UP001310386">
    <property type="component" value="Unassembled WGS sequence"/>
</dbReference>
<sequence>MKSKLAGGMSVVSVPWKDTTEEKRMIEKEIGRLVSQGLSADRILILSPNRREKNCLGEAGRLKEWPLVDFTSGERGVKFATIRSFKGLEADVVFLIDVRDNTPVCSPADIYVGASRARYLLYVFHQEG</sequence>